<proteinExistence type="predicted"/>
<protein>
    <submittedName>
        <fullName evidence="1">Uncharacterized protein</fullName>
    </submittedName>
</protein>
<organism evidence="1">
    <name type="scientific">Cacopsylla melanoneura</name>
    <dbReference type="NCBI Taxonomy" id="428564"/>
    <lineage>
        <taxon>Eukaryota</taxon>
        <taxon>Metazoa</taxon>
        <taxon>Ecdysozoa</taxon>
        <taxon>Arthropoda</taxon>
        <taxon>Hexapoda</taxon>
        <taxon>Insecta</taxon>
        <taxon>Pterygota</taxon>
        <taxon>Neoptera</taxon>
        <taxon>Paraneoptera</taxon>
        <taxon>Hemiptera</taxon>
        <taxon>Sternorrhyncha</taxon>
        <taxon>Psylloidea</taxon>
        <taxon>Psyllidae</taxon>
        <taxon>Psyllinae</taxon>
        <taxon>Cacopsylla</taxon>
    </lineage>
</organism>
<name>A0A8D8TH77_9HEMI</name>
<evidence type="ECO:0000313" key="1">
    <source>
        <dbReference type="EMBL" id="CAG6686047.1"/>
    </source>
</evidence>
<sequence>MASRFLPSDSDSCRYPYHDRSNCPMYHSTGSTYALTPIYCTYCRVLNFRRPLCGSECVDAVPRSVRYSAWCRCQRALSGSSFGTFDPMLRPETGGTVGAL</sequence>
<dbReference type="EMBL" id="HBUF01274613">
    <property type="protein sequence ID" value="CAG6686048.1"/>
    <property type="molecule type" value="Transcribed_RNA"/>
</dbReference>
<accession>A0A8D8TH77</accession>
<reference evidence="1" key="1">
    <citation type="submission" date="2021-05" db="EMBL/GenBank/DDBJ databases">
        <authorList>
            <person name="Alioto T."/>
            <person name="Alioto T."/>
            <person name="Gomez Garrido J."/>
        </authorList>
    </citation>
    <scope>NUCLEOTIDE SEQUENCE</scope>
</reference>
<dbReference type="AlphaFoldDB" id="A0A8D8TH77"/>
<dbReference type="EMBL" id="HBUF01274612">
    <property type="protein sequence ID" value="CAG6686047.1"/>
    <property type="molecule type" value="Transcribed_RNA"/>
</dbReference>